<gene>
    <name evidence="2" type="ORF">NCTC12121_03543</name>
</gene>
<feature type="transmembrane region" description="Helical" evidence="1">
    <location>
        <begin position="217"/>
        <end position="240"/>
    </location>
</feature>
<name>A0A376J0Q3_9GAMM</name>
<dbReference type="InterPro" id="IPR008875">
    <property type="entry name" value="TraX"/>
</dbReference>
<organism evidence="2 3">
    <name type="scientific">Edwardsiella hoshinae</name>
    <dbReference type="NCBI Taxonomy" id="93378"/>
    <lineage>
        <taxon>Bacteria</taxon>
        <taxon>Pseudomonadati</taxon>
        <taxon>Pseudomonadota</taxon>
        <taxon>Gammaproteobacteria</taxon>
        <taxon>Enterobacterales</taxon>
        <taxon>Hafniaceae</taxon>
        <taxon>Edwardsiella</taxon>
    </lineage>
</organism>
<evidence type="ECO:0000313" key="2">
    <source>
        <dbReference type="EMBL" id="STE53259.1"/>
    </source>
</evidence>
<feature type="transmembrane region" description="Helical" evidence="1">
    <location>
        <begin position="175"/>
        <end position="205"/>
    </location>
</feature>
<dbReference type="Proteomes" id="UP000255248">
    <property type="component" value="Unassembled WGS sequence"/>
</dbReference>
<dbReference type="AlphaFoldDB" id="A0A376J0Q3"/>
<dbReference type="OrthoDB" id="6596894at2"/>
<protein>
    <submittedName>
        <fullName evidence="2">Conjugal transfer pilus acetylation protein TraX</fullName>
    </submittedName>
</protein>
<keyword evidence="1" id="KW-1133">Transmembrane helix</keyword>
<dbReference type="Pfam" id="PF05857">
    <property type="entry name" value="TraX"/>
    <property type="match status" value="1"/>
</dbReference>
<dbReference type="NCBIfam" id="TIGR02755">
    <property type="entry name" value="TraX_Ftype"/>
    <property type="match status" value="1"/>
</dbReference>
<keyword evidence="1" id="KW-0472">Membrane</keyword>
<keyword evidence="1" id="KW-0812">Transmembrane</keyword>
<feature type="transmembrane region" description="Helical" evidence="1">
    <location>
        <begin position="50"/>
        <end position="71"/>
    </location>
</feature>
<sequence>MRVDVMPSVFQGLACRWQWSAGQCDVLKGVALLLMVLDHTNRIFGLHSEVMLWLGRGAFPLFGLVWGYNLARHAGIRQSNLNTLWCWAMIAQPAYLLAGFPWWQGNILFVFAVTGQALRWFEQRQGIKGILAATGLTLIWLPFSLTSYDLAGVVMLVACRYLFVPMAAMERRLVALLWGLSVLMLNVNISWAAAVSGLVLSIAAAQESLRWSGQGRFWPSHFFVVTYTVHLAVLSCVASVM</sequence>
<feature type="transmembrane region" description="Helical" evidence="1">
    <location>
        <begin position="83"/>
        <end position="103"/>
    </location>
</feature>
<reference evidence="2 3" key="1">
    <citation type="submission" date="2018-06" db="EMBL/GenBank/DDBJ databases">
        <authorList>
            <consortium name="Pathogen Informatics"/>
            <person name="Doyle S."/>
        </authorList>
    </citation>
    <scope>NUCLEOTIDE SEQUENCE [LARGE SCALE GENOMIC DNA]</scope>
    <source>
        <strain evidence="2 3">NCTC12121</strain>
    </source>
</reference>
<dbReference type="InterPro" id="IPR014125">
    <property type="entry name" value="TraX_Ftype"/>
</dbReference>
<feature type="transmembrane region" description="Helical" evidence="1">
    <location>
        <begin position="139"/>
        <end position="163"/>
    </location>
</feature>
<evidence type="ECO:0000256" key="1">
    <source>
        <dbReference type="SAM" id="Phobius"/>
    </source>
</evidence>
<proteinExistence type="predicted"/>
<dbReference type="EMBL" id="UFXZ01000002">
    <property type="protein sequence ID" value="STE53259.1"/>
    <property type="molecule type" value="Genomic_DNA"/>
</dbReference>
<accession>A0A376J0Q3</accession>
<dbReference type="RefSeq" id="WP_024524786.1">
    <property type="nucleotide sequence ID" value="NZ_UFXZ01000002.1"/>
</dbReference>
<evidence type="ECO:0000313" key="3">
    <source>
        <dbReference type="Proteomes" id="UP000255248"/>
    </source>
</evidence>